<dbReference type="GO" id="GO:0007165">
    <property type="term" value="P:signal transduction"/>
    <property type="evidence" value="ECO:0007669"/>
    <property type="project" value="UniProtKB-KW"/>
</dbReference>
<dbReference type="GeneID" id="115573761"/>
<evidence type="ECO:0000256" key="13">
    <source>
        <dbReference type="ARBA" id="ARBA00023290"/>
    </source>
</evidence>
<dbReference type="InParanoid" id="A0A671USJ9"/>
<evidence type="ECO:0000256" key="8">
    <source>
        <dbReference type="ARBA" id="ARBA00022737"/>
    </source>
</evidence>
<evidence type="ECO:0000256" key="18">
    <source>
        <dbReference type="SAM" id="MobiDB-lite"/>
    </source>
</evidence>
<evidence type="ECO:0000256" key="11">
    <source>
        <dbReference type="ARBA" id="ARBA00023180"/>
    </source>
</evidence>
<evidence type="ECO:0000256" key="9">
    <source>
        <dbReference type="ARBA" id="ARBA00022981"/>
    </source>
</evidence>
<feature type="compositionally biased region" description="Acidic residues" evidence="18">
    <location>
        <begin position="1252"/>
        <end position="1261"/>
    </location>
</feature>
<evidence type="ECO:0000256" key="4">
    <source>
        <dbReference type="ARBA" id="ARBA00022525"/>
    </source>
</evidence>
<feature type="signal peptide" evidence="19">
    <location>
        <begin position="1"/>
        <end position="19"/>
    </location>
</feature>
<evidence type="ECO:0000256" key="12">
    <source>
        <dbReference type="ARBA" id="ARBA00023273"/>
    </source>
</evidence>
<dbReference type="GeneTree" id="ENSGT00530000063503"/>
<feature type="region of interest" description="Disordered" evidence="18">
    <location>
        <begin position="1408"/>
        <end position="1507"/>
    </location>
</feature>
<feature type="compositionally biased region" description="Acidic residues" evidence="18">
    <location>
        <begin position="800"/>
        <end position="823"/>
    </location>
</feature>
<evidence type="ECO:0000256" key="3">
    <source>
        <dbReference type="ARBA" id="ARBA00004593"/>
    </source>
</evidence>
<dbReference type="PROSITE" id="PS50024">
    <property type="entry name" value="SEA"/>
    <property type="match status" value="2"/>
</dbReference>
<dbReference type="InterPro" id="IPR036364">
    <property type="entry name" value="SEA_dom_sf"/>
</dbReference>
<dbReference type="InterPro" id="IPR039861">
    <property type="entry name" value="IMPG"/>
</dbReference>
<dbReference type="Pfam" id="PF01390">
    <property type="entry name" value="SEA"/>
    <property type="match status" value="2"/>
</dbReference>
<dbReference type="GO" id="GO:0001750">
    <property type="term" value="C:photoreceptor outer segment"/>
    <property type="evidence" value="ECO:0007669"/>
    <property type="project" value="UniProtKB-SubCell"/>
</dbReference>
<keyword evidence="23" id="KW-1185">Reference proteome</keyword>
<dbReference type="GO" id="GO:0016020">
    <property type="term" value="C:membrane"/>
    <property type="evidence" value="ECO:0007669"/>
    <property type="project" value="InterPro"/>
</dbReference>
<feature type="region of interest" description="Disordered" evidence="18">
    <location>
        <begin position="1350"/>
        <end position="1393"/>
    </location>
</feature>
<evidence type="ECO:0000259" key="20">
    <source>
        <dbReference type="PROSITE" id="PS50024"/>
    </source>
</evidence>
<dbReference type="SMART" id="SM00200">
    <property type="entry name" value="SEA"/>
    <property type="match status" value="2"/>
</dbReference>
<feature type="compositionally biased region" description="Basic and acidic residues" evidence="18">
    <location>
        <begin position="1378"/>
        <end position="1393"/>
    </location>
</feature>
<feature type="chain" id="PRO_5025553416" description="Interphotoreceptor matrix proteoglycan 1" evidence="19">
    <location>
        <begin position="20"/>
        <end position="1998"/>
    </location>
</feature>
<keyword evidence="13" id="KW-0373">Hyaluronic acid</keyword>
<keyword evidence="10" id="KW-0675">Receptor</keyword>
<evidence type="ECO:0000256" key="19">
    <source>
        <dbReference type="SAM" id="SignalP"/>
    </source>
</evidence>
<dbReference type="PROSITE" id="PS50111">
    <property type="entry name" value="CHEMOTAXIS_TRANSDUC_2"/>
    <property type="match status" value="1"/>
</dbReference>
<feature type="compositionally biased region" description="Basic and acidic residues" evidence="18">
    <location>
        <begin position="906"/>
        <end position="922"/>
    </location>
</feature>
<keyword evidence="9" id="KW-0730">Sialic acid</keyword>
<comment type="function">
    <text evidence="16">Chondroitin sulfate-, heparin- and hyaluronan-binding protein. May serve to form a basic macromolecular scaffold comprising the insoluble interphotoreceptor matrix.</text>
</comment>
<keyword evidence="12" id="KW-0966">Cell projection</keyword>
<dbReference type="GO" id="GO:0001917">
    <property type="term" value="C:photoreceptor inner segment"/>
    <property type="evidence" value="ECO:0007669"/>
    <property type="project" value="UniProtKB-SubCell"/>
</dbReference>
<dbReference type="GO" id="GO:0007601">
    <property type="term" value="P:visual perception"/>
    <property type="evidence" value="ECO:0007669"/>
    <property type="project" value="InterPro"/>
</dbReference>
<feature type="compositionally biased region" description="Acidic residues" evidence="18">
    <location>
        <begin position="750"/>
        <end position="763"/>
    </location>
</feature>
<feature type="compositionally biased region" description="Basic and acidic residues" evidence="18">
    <location>
        <begin position="1351"/>
        <end position="1362"/>
    </location>
</feature>
<feature type="region of interest" description="Disordered" evidence="18">
    <location>
        <begin position="1238"/>
        <end position="1269"/>
    </location>
</feature>
<evidence type="ECO:0000256" key="5">
    <source>
        <dbReference type="ARBA" id="ARBA00022530"/>
    </source>
</evidence>
<feature type="region of interest" description="Disordered" evidence="18">
    <location>
        <begin position="1619"/>
        <end position="1672"/>
    </location>
</feature>
<keyword evidence="17" id="KW-0807">Transducer</keyword>
<evidence type="ECO:0000256" key="1">
    <source>
        <dbReference type="ARBA" id="ARBA00004437"/>
    </source>
</evidence>
<feature type="compositionally biased region" description="Acidic residues" evidence="18">
    <location>
        <begin position="831"/>
        <end position="871"/>
    </location>
</feature>
<sequence>MQWEFGLVLLFVFASQAAGIKKSSIRLDSSVKMEAVIPGGLMKLLKASTETEGSGFEVVRRRSKRSVFLHSGVRICPQETIEQVLASHQAYYQLRVCQEAVWEAFRIFFDRIPGTSEYQMWVHTCQHESLCISDLAKNFSSAEEHMSMIHRRMNRRRDQRPPRRQVVTPAPTQEILEIEGAEVQTASVSVAPPATPTSTTILLSPVTASPSHGPDQTPAAEEVEEDSLPNVVPESPLEQIVEFSIDLVDPGYRELLDDPDSPQYIDLAHHLQDQMQHVFDELPGFKAIHVLGISETQDTEGPGGISVHYSLVFEINSPKINSENSETATGSPDSSDNSGLREMVTKALREEASLPIDLDSLNFEPEAVLLPALTSTSSVEILDESSEPDSHNEFEVFTDEPEVDKPRLVVPLTPMEKENALVTLLDPTAVPDEDTMAVTGGVAETTDHSSASEDFTDVSDTIYVSDPEPSPNGEEEEEELLIITHEIETIHHDETGELVRDYIPTPPAIPELETDAPYISMSPNLISEEDLAPVEEDSKDPILDVVTPTKHILFTAAPAGEELTDLVLPITTLSGVTGQPPTEPAVNRQEEEEVNALPDEEEAELVVPEPYDTVEVSETEGHDFSELETEGKLLEPEGELVVEPDEELLEVLQPTPEQVEVSVPKEGNLAASEPEIEITKDSGPGEEVAEVLEPKEEVSQPGEEVAEVSESGQEVAEVSEPEEEVAKDLEPEEEVSEVSEPEEEVAKDLEPEEEVSEVSEPEEEVAKDLDPEEAASEVSESKEEVAEVSEPEKELAEVSEPGEEVAEVLEPGEEVAEVSEPEEEVAKVSESEETVPEVSEPVEEVTEVSEEAVAEVPEPEEEVTEVSEQGEEVAKDLEPEEVVSEASESEEEVEEEVAAVSEEGEEVAKVSEPEKEEAKVLEPEEAVAEVSEPEEEVAEVSETGEAVPEVSESEDTAAKVSEPEDEVAEVSEPAEEVAEVSEPWEEVAEVSEPEEEVAEVSEEAVAEVSEPEEAVTEVSEPEEAVTEVSEPEETVTEVSEPVEEVAEVSEEAVAEVSEPEEAVTEVSEPEEAVTEVSEPVEEMAEVSEEAVAEVSEPVEEMAEVSEEAVAEVSEPVEEMAEVSEEAVAEVSEPEEKIREEEEVAEVLEPEDKLLIEYQEETAASEPEEMEKELGDISEPETESDDSTVEILKEESAEVLQPEMEVIEVTDEEPEEGIVAVSEPGPELENEVEVLGQAPEVEEESDLGRNVDEVSEQVEEVVEPAPVGETVPEAELVEEEADDVVKPVEENVADISEELVEISNEREVTEEPAPVDGVVELLEPVSEPESAPEQEGHVTEVIQTEDMIVETAKSEEESEKVLDPSEEVVEVVGISPEPDQGKKPEEMPDVAQPKKDVVEVVKLEEEVVAVPEPEEDTIDILKPQHPPAAAEEAVDVLEEQEAVVESPEEASEPEQGVDHVKPPVEEFSEPESEGDGVDVPEPSPEEGLVDILELESEEDVTEPPAESIKIIHRLDGRGEIHSREDTAQTVEEEFLQPVRPDFHQPREEDNLLIIPVKSQPSEDVGEAELEYPIIHEIYTVEDVDSIDTQVKMDTDAVTMTETSESDLQLEITSDTAEVTAPDISEGTIVTENLPEESQESDSSSERDISPTMAPVPDYFPTPPAASVDVSELSTPSLTIDSGLFEEVAEQSVIPSTPESSEDDNTEAETEQSEPAVVIIDEDLSEAEEKGGETSPPAATEDFMAEDVKDLAVELDQTDVAATEVNVLPDEGSGFPPVWKEHTAVSVTAPPPVRYLTTPTMTRASQGRELVVFFSLRVTNMDFSEDLFNKTSLEYKSLENTFLDVLLPYLQANLTGFKKLEILNFRKGSVVVNSKMKFAKSVPYNITKAVHCVLEEFCSAASKNLHIQIDTRSLDVEPADQADACKFLACDEFSRCVVNSRTKEGECLCEPGYLSVNGLPCQSVCDLQPDYCQGGECHIVPGHGALCRYKDSYSLPGLAS</sequence>
<evidence type="ECO:0000256" key="16">
    <source>
        <dbReference type="ARBA" id="ARBA00045407"/>
    </source>
</evidence>
<feature type="compositionally biased region" description="Acidic residues" evidence="18">
    <location>
        <begin position="923"/>
        <end position="939"/>
    </location>
</feature>
<dbReference type="Ensembl" id="ENSSAUT00010017676.1">
    <property type="protein sequence ID" value="ENSSAUP00010016701.1"/>
    <property type="gene ID" value="ENSSAUG00010007655.1"/>
</dbReference>
<dbReference type="OMA" id="HHNETGE"/>
<feature type="domain" description="SEA" evidence="20">
    <location>
        <begin position="237"/>
        <end position="368"/>
    </location>
</feature>
<keyword evidence="4" id="KW-0964">Secreted</keyword>
<evidence type="ECO:0000256" key="15">
    <source>
        <dbReference type="ARBA" id="ARBA00042018"/>
    </source>
</evidence>
<evidence type="ECO:0000313" key="22">
    <source>
        <dbReference type="Ensembl" id="ENSSAUP00010016701.1"/>
    </source>
</evidence>
<feature type="compositionally biased region" description="Acidic residues" evidence="18">
    <location>
        <begin position="963"/>
        <end position="1127"/>
    </location>
</feature>
<evidence type="ECO:0000256" key="14">
    <source>
        <dbReference type="ARBA" id="ARBA00040753"/>
    </source>
</evidence>
<feature type="domain" description="SEA" evidence="20">
    <location>
        <begin position="1806"/>
        <end position="1919"/>
    </location>
</feature>
<dbReference type="SUPFAM" id="SSF82671">
    <property type="entry name" value="SEA domain"/>
    <property type="match status" value="2"/>
</dbReference>
<evidence type="ECO:0000256" key="10">
    <source>
        <dbReference type="ARBA" id="ARBA00023170"/>
    </source>
</evidence>
<evidence type="ECO:0000313" key="23">
    <source>
        <dbReference type="Proteomes" id="UP000472265"/>
    </source>
</evidence>
<feature type="region of interest" description="Disordered" evidence="18">
    <location>
        <begin position="1688"/>
        <end position="1715"/>
    </location>
</feature>
<accession>A0A671USJ9</accession>
<dbReference type="RefSeq" id="XP_030260568.1">
    <property type="nucleotide sequence ID" value="XM_030404708.1"/>
</dbReference>
<keyword evidence="11" id="KW-0325">Glycoprotein</keyword>
<dbReference type="GO" id="GO:0033165">
    <property type="term" value="C:interphotoreceptor matrix"/>
    <property type="evidence" value="ECO:0007669"/>
    <property type="project" value="UniProtKB-SubCell"/>
</dbReference>
<feature type="compositionally biased region" description="Acidic residues" evidence="18">
    <location>
        <begin position="1431"/>
        <end position="1451"/>
    </location>
</feature>
<keyword evidence="6" id="KW-0358">Heparin-binding</keyword>
<feature type="compositionally biased region" description="Acidic residues" evidence="18">
    <location>
        <begin position="878"/>
        <end position="905"/>
    </location>
</feature>
<dbReference type="InterPro" id="IPR000082">
    <property type="entry name" value="SEA_dom"/>
</dbReference>
<feature type="compositionally biased region" description="Basic and acidic residues" evidence="18">
    <location>
        <begin position="779"/>
        <end position="796"/>
    </location>
</feature>
<feature type="compositionally biased region" description="Acidic residues" evidence="18">
    <location>
        <begin position="730"/>
        <end position="743"/>
    </location>
</feature>
<gene>
    <name evidence="22" type="primary">LOC115573761</name>
</gene>
<feature type="region of interest" description="Disordered" evidence="18">
    <location>
        <begin position="661"/>
        <end position="1187"/>
    </location>
</feature>
<evidence type="ECO:0000256" key="6">
    <source>
        <dbReference type="ARBA" id="ARBA00022674"/>
    </source>
</evidence>
<dbReference type="PANTHER" id="PTHR12199">
    <property type="entry name" value="INTERPHOTORECEPTOR MATRIX PROTEOGLYCAN"/>
    <property type="match status" value="1"/>
</dbReference>
<feature type="compositionally biased region" description="Acidic residues" evidence="18">
    <location>
        <begin position="1698"/>
        <end position="1710"/>
    </location>
</feature>
<evidence type="ECO:0000256" key="17">
    <source>
        <dbReference type="PROSITE-ProRule" id="PRU00284"/>
    </source>
</evidence>
<dbReference type="OrthoDB" id="8960773at2759"/>
<dbReference type="InterPro" id="IPR004089">
    <property type="entry name" value="MCPsignal_dom"/>
</dbReference>
<feature type="compositionally biased region" description="Acidic residues" evidence="18">
    <location>
        <begin position="1465"/>
        <end position="1500"/>
    </location>
</feature>
<feature type="compositionally biased region" description="Acidic residues" evidence="18">
    <location>
        <begin position="1165"/>
        <end position="1187"/>
    </location>
</feature>
<feature type="region of interest" description="Disordered" evidence="18">
    <location>
        <begin position="152"/>
        <end position="171"/>
    </location>
</feature>
<feature type="compositionally biased region" description="Low complexity" evidence="18">
    <location>
        <begin position="191"/>
        <end position="207"/>
    </location>
</feature>
<reference evidence="22" key="1">
    <citation type="submission" date="2021-04" db="EMBL/GenBank/DDBJ databases">
        <authorList>
            <consortium name="Wellcome Sanger Institute Data Sharing"/>
        </authorList>
    </citation>
    <scope>NUCLEOTIDE SEQUENCE [LARGE SCALE GENOMIC DNA]</scope>
</reference>
<dbReference type="Proteomes" id="UP000472265">
    <property type="component" value="Chromosome 22"/>
</dbReference>
<evidence type="ECO:0000259" key="21">
    <source>
        <dbReference type="PROSITE" id="PS50111"/>
    </source>
</evidence>
<evidence type="ECO:0000256" key="7">
    <source>
        <dbReference type="ARBA" id="ARBA00022729"/>
    </source>
</evidence>
<dbReference type="PANTHER" id="PTHR12199:SF3">
    <property type="entry name" value="INTERPHOTORECEPTOR MATRIX PROTEOGLYCAN 1"/>
    <property type="match status" value="1"/>
</dbReference>
<dbReference type="GO" id="GO:0008201">
    <property type="term" value="F:heparin binding"/>
    <property type="evidence" value="ECO:0007669"/>
    <property type="project" value="UniProtKB-KW"/>
</dbReference>
<keyword evidence="8" id="KW-0677">Repeat</keyword>
<keyword evidence="5" id="KW-0272">Extracellular matrix</keyword>
<reference evidence="22" key="3">
    <citation type="submission" date="2025-09" db="UniProtKB">
        <authorList>
            <consortium name="Ensembl"/>
        </authorList>
    </citation>
    <scope>IDENTIFICATION</scope>
</reference>
<comment type="subcellular location">
    <subcellularLocation>
        <location evidence="2">Cell projection</location>
        <location evidence="2">Cilium</location>
        <location evidence="2">Photoreceptor outer segment</location>
    </subcellularLocation>
    <subcellularLocation>
        <location evidence="1">Photoreceptor inner segment</location>
    </subcellularLocation>
    <subcellularLocation>
        <location evidence="3">Secreted</location>
        <location evidence="3">Extracellular space</location>
        <location evidence="3">Extracellular matrix</location>
        <location evidence="3">Interphotoreceptor matrix</location>
    </subcellularLocation>
</comment>
<protein>
    <recommendedName>
        <fullName evidence="14">Interphotoreceptor matrix proteoglycan 1</fullName>
    </recommendedName>
    <alternativeName>
        <fullName evidence="15">Sialoprotein associated with cones and rods</fullName>
    </alternativeName>
</protein>
<feature type="domain" description="Methyl-accepting transducer" evidence="21">
    <location>
        <begin position="953"/>
        <end position="1177"/>
    </location>
</feature>
<name>A0A671USJ9_SPAAU</name>
<evidence type="ECO:0000256" key="2">
    <source>
        <dbReference type="ARBA" id="ARBA00004504"/>
    </source>
</evidence>
<keyword evidence="7 19" id="KW-0732">Signal</keyword>
<feature type="region of interest" description="Disordered" evidence="18">
    <location>
        <begin position="191"/>
        <end position="230"/>
    </location>
</feature>
<dbReference type="GO" id="GO:0005540">
    <property type="term" value="F:hyaluronic acid binding"/>
    <property type="evidence" value="ECO:0007669"/>
    <property type="project" value="UniProtKB-KW"/>
</dbReference>
<reference evidence="22" key="2">
    <citation type="submission" date="2025-08" db="UniProtKB">
        <authorList>
            <consortium name="Ensembl"/>
        </authorList>
    </citation>
    <scope>IDENTIFICATION</scope>
</reference>
<organism evidence="22 23">
    <name type="scientific">Sparus aurata</name>
    <name type="common">Gilthead sea bream</name>
    <dbReference type="NCBI Taxonomy" id="8175"/>
    <lineage>
        <taxon>Eukaryota</taxon>
        <taxon>Metazoa</taxon>
        <taxon>Chordata</taxon>
        <taxon>Craniata</taxon>
        <taxon>Vertebrata</taxon>
        <taxon>Euteleostomi</taxon>
        <taxon>Actinopterygii</taxon>
        <taxon>Neopterygii</taxon>
        <taxon>Teleostei</taxon>
        <taxon>Neoteleostei</taxon>
        <taxon>Acanthomorphata</taxon>
        <taxon>Eupercaria</taxon>
        <taxon>Spariformes</taxon>
        <taxon>Sparidae</taxon>
        <taxon>Sparus</taxon>
    </lineage>
</organism>
<proteinExistence type="predicted"/>